<evidence type="ECO:0000259" key="5">
    <source>
        <dbReference type="Pfam" id="PF13476"/>
    </source>
</evidence>
<dbReference type="Proteomes" id="UP000323505">
    <property type="component" value="Unassembled WGS sequence"/>
</dbReference>
<evidence type="ECO:0000256" key="3">
    <source>
        <dbReference type="ARBA" id="ARBA00013368"/>
    </source>
</evidence>
<dbReference type="PANTHER" id="PTHR32114">
    <property type="entry name" value="ABC TRANSPORTER ABCH.3"/>
    <property type="match status" value="1"/>
</dbReference>
<evidence type="ECO:0000313" key="6">
    <source>
        <dbReference type="EMBL" id="TYK51078.1"/>
    </source>
</evidence>
<dbReference type="RefSeq" id="WP_148758912.1">
    <property type="nucleotide sequence ID" value="NZ_VSRQ01000002.1"/>
</dbReference>
<comment type="subunit">
    <text evidence="2">Heterodimer of SbcC and SbcD.</text>
</comment>
<gene>
    <name evidence="6" type="ORF">FXF68_11550</name>
</gene>
<feature type="domain" description="Rad50/SbcC-type AAA" evidence="5">
    <location>
        <begin position="7"/>
        <end position="243"/>
    </location>
</feature>
<proteinExistence type="inferred from homology"/>
<dbReference type="AlphaFoldDB" id="A0A5D3FSP4"/>
<dbReference type="PANTHER" id="PTHR32114:SF2">
    <property type="entry name" value="ABC TRANSPORTER ABCH.3"/>
    <property type="match status" value="1"/>
</dbReference>
<dbReference type="Gene3D" id="3.40.50.300">
    <property type="entry name" value="P-loop containing nucleotide triphosphate hydrolases"/>
    <property type="match status" value="2"/>
</dbReference>
<feature type="coiled-coil region" evidence="4">
    <location>
        <begin position="318"/>
        <end position="375"/>
    </location>
</feature>
<organism evidence="6 7">
    <name type="scientific">Actinomadura decatromicini</name>
    <dbReference type="NCBI Taxonomy" id="2604572"/>
    <lineage>
        <taxon>Bacteria</taxon>
        <taxon>Bacillati</taxon>
        <taxon>Actinomycetota</taxon>
        <taxon>Actinomycetes</taxon>
        <taxon>Streptosporangiales</taxon>
        <taxon>Thermomonosporaceae</taxon>
        <taxon>Actinomadura</taxon>
    </lineage>
</organism>
<evidence type="ECO:0000313" key="7">
    <source>
        <dbReference type="Proteomes" id="UP000323505"/>
    </source>
</evidence>
<dbReference type="InterPro" id="IPR027417">
    <property type="entry name" value="P-loop_NTPase"/>
</dbReference>
<dbReference type="SUPFAM" id="SSF52540">
    <property type="entry name" value="P-loop containing nucleoside triphosphate hydrolases"/>
    <property type="match status" value="1"/>
</dbReference>
<comment type="caution">
    <text evidence="6">The sequence shown here is derived from an EMBL/GenBank/DDBJ whole genome shotgun (WGS) entry which is preliminary data.</text>
</comment>
<evidence type="ECO:0000256" key="4">
    <source>
        <dbReference type="SAM" id="Coils"/>
    </source>
</evidence>
<dbReference type="EMBL" id="VSRQ01000002">
    <property type="protein sequence ID" value="TYK51078.1"/>
    <property type="molecule type" value="Genomic_DNA"/>
</dbReference>
<reference evidence="6 7" key="1">
    <citation type="submission" date="2019-08" db="EMBL/GenBank/DDBJ databases">
        <title>Actinomadura sp. nov. CYP1-5 isolated from mountain soil.</title>
        <authorList>
            <person name="Songsumanus A."/>
            <person name="Kuncharoen N."/>
            <person name="Kudo T."/>
            <person name="Yuki M."/>
            <person name="Igarashi Y."/>
            <person name="Tanasupawat S."/>
        </authorList>
    </citation>
    <scope>NUCLEOTIDE SEQUENCE [LARGE SCALE GENOMIC DNA]</scope>
    <source>
        <strain evidence="6 7">CYP1-5</strain>
    </source>
</reference>
<keyword evidence="7" id="KW-1185">Reference proteome</keyword>
<accession>A0A5D3FSP4</accession>
<keyword evidence="4" id="KW-0175">Coiled coil</keyword>
<sequence length="657" mass="73999">MSLQFESLSLKNFGPYREIDSLQLQTNPESPIVLIHGENTLGKTSLFRALRWCLYGAPQAGKKASESVRELNEYMNRPALADGETDMQVAIKFTANGQQFNLTRTARFAGGAGPSVSADLRIDSQVVQNASIDVEIGRQLHPQISEFFLFDGELLRDFYDRLNSDRERDLLKQSIESVLGIPALQRAAIDIGVMTSDVLQRQAKAMKNKKEAESTQQRLLKLMSRQESLDKDRAEIEKARRKARSDLENVNERIASVEELKADAREMEMLETLIKDSEAERQRLSEEMRTLLARGWLAPASAKLSAALTRVKAQNDAAQQTQGEIGTARDRVDFLEKQIQGGTCPTCHQELPRPDAATQQELTNVKAELQRLVDEASTGPDLQRERRLGALIDTVTITTYQDKQDQLNKVLTALYDRNRRLSTVKDRLKDNDAARIRQLGNEQERLEQAIARYSDQLRKFDVDQEKINSDQKRLAGVLRRLSGAQPTLAAEAFFFEYIQDLIDRTIGRYRERTRAEVEQAATAMFMKLIRDPEGYDGIQIGHDYRVDLVGKHGPAMKTSEGGRQLIALSLIGALKQAAVRGGPVVLDSPLARLDLEHRENVLLRWVPELGTQAILLVQSGELTEQQAQNIMGSRVGQAYRILRPNNDPEEATIERTR</sequence>
<dbReference type="GO" id="GO:0016887">
    <property type="term" value="F:ATP hydrolysis activity"/>
    <property type="evidence" value="ECO:0007669"/>
    <property type="project" value="InterPro"/>
</dbReference>
<dbReference type="GO" id="GO:0006302">
    <property type="term" value="P:double-strand break repair"/>
    <property type="evidence" value="ECO:0007669"/>
    <property type="project" value="InterPro"/>
</dbReference>
<dbReference type="Pfam" id="PF13476">
    <property type="entry name" value="AAA_23"/>
    <property type="match status" value="1"/>
</dbReference>
<evidence type="ECO:0000256" key="1">
    <source>
        <dbReference type="ARBA" id="ARBA00006930"/>
    </source>
</evidence>
<dbReference type="SUPFAM" id="SSF75712">
    <property type="entry name" value="Rad50 coiled-coil Zn hook"/>
    <property type="match status" value="1"/>
</dbReference>
<feature type="coiled-coil region" evidence="4">
    <location>
        <begin position="229"/>
        <end position="294"/>
    </location>
</feature>
<dbReference type="InterPro" id="IPR038729">
    <property type="entry name" value="Rad50/SbcC_AAA"/>
</dbReference>
<feature type="coiled-coil region" evidence="4">
    <location>
        <begin position="429"/>
        <end position="463"/>
    </location>
</feature>
<comment type="similarity">
    <text evidence="1">Belongs to the SMC family. SbcC subfamily.</text>
</comment>
<evidence type="ECO:0000256" key="2">
    <source>
        <dbReference type="ARBA" id="ARBA00011322"/>
    </source>
</evidence>
<protein>
    <recommendedName>
        <fullName evidence="3">Nuclease SbcCD subunit C</fullName>
    </recommendedName>
</protein>
<name>A0A5D3FSP4_9ACTN</name>
<dbReference type="Gene3D" id="1.10.287.1490">
    <property type="match status" value="1"/>
</dbReference>